<keyword evidence="8 12" id="KW-1133">Transmembrane helix</keyword>
<evidence type="ECO:0000256" key="5">
    <source>
        <dbReference type="ARBA" id="ARBA00022679"/>
    </source>
</evidence>
<dbReference type="PANTHER" id="PTHR22760">
    <property type="entry name" value="GLYCOSYLTRANSFERASE"/>
    <property type="match status" value="1"/>
</dbReference>
<keyword evidence="13" id="KW-0732">Signal</keyword>
<evidence type="ECO:0000313" key="14">
    <source>
        <dbReference type="EMBL" id="EGO24330.1"/>
    </source>
</evidence>
<feature type="transmembrane region" description="Helical" evidence="12">
    <location>
        <begin position="372"/>
        <end position="391"/>
    </location>
</feature>
<dbReference type="Proteomes" id="UP000008064">
    <property type="component" value="Unassembled WGS sequence"/>
</dbReference>
<evidence type="ECO:0000256" key="8">
    <source>
        <dbReference type="ARBA" id="ARBA00022989"/>
    </source>
</evidence>
<protein>
    <recommendedName>
        <fullName evidence="12">Mannosyltransferase</fullName>
        <ecNumber evidence="12">2.4.1.-</ecNumber>
    </recommendedName>
</protein>
<organism>
    <name type="scientific">Serpula lacrymans var. lacrymans (strain S7.9)</name>
    <name type="common">Dry rot fungus</name>
    <dbReference type="NCBI Taxonomy" id="578457"/>
    <lineage>
        <taxon>Eukaryota</taxon>
        <taxon>Fungi</taxon>
        <taxon>Dikarya</taxon>
        <taxon>Basidiomycota</taxon>
        <taxon>Agaricomycotina</taxon>
        <taxon>Agaricomycetes</taxon>
        <taxon>Agaricomycetidae</taxon>
        <taxon>Boletales</taxon>
        <taxon>Coniophorineae</taxon>
        <taxon>Serpulaceae</taxon>
        <taxon>Serpula</taxon>
    </lineage>
</organism>
<feature type="transmembrane region" description="Helical" evidence="12">
    <location>
        <begin position="145"/>
        <end position="162"/>
    </location>
</feature>
<name>F8NWC6_SERL9</name>
<dbReference type="HOGENOM" id="CLU_008917_4_1_1"/>
<dbReference type="OrthoDB" id="19039at2759"/>
<evidence type="ECO:0000256" key="7">
    <source>
        <dbReference type="ARBA" id="ARBA00022824"/>
    </source>
</evidence>
<accession>F8NWC6</accession>
<keyword evidence="9 12" id="KW-0472">Membrane</keyword>
<keyword evidence="5 14" id="KW-0808">Transferase</keyword>
<gene>
    <name evidence="14" type="ORF">SERLADRAFT_467450</name>
</gene>
<evidence type="ECO:0000256" key="10">
    <source>
        <dbReference type="ARBA" id="ARBA00044721"/>
    </source>
</evidence>
<dbReference type="AlphaFoldDB" id="F8NWC6"/>
<evidence type="ECO:0000256" key="13">
    <source>
        <dbReference type="SAM" id="SignalP"/>
    </source>
</evidence>
<feature type="transmembrane region" description="Helical" evidence="12">
    <location>
        <begin position="63"/>
        <end position="86"/>
    </location>
</feature>
<feature type="transmembrane region" description="Helical" evidence="12">
    <location>
        <begin position="211"/>
        <end position="229"/>
    </location>
</feature>
<keyword evidence="7 12" id="KW-0256">Endoplasmic reticulum</keyword>
<keyword evidence="4 12" id="KW-0328">Glycosyltransferase</keyword>
<dbReference type="EC" id="2.4.1.-" evidence="12"/>
<feature type="transmembrane region" description="Helical" evidence="12">
    <location>
        <begin position="174"/>
        <end position="199"/>
    </location>
</feature>
<dbReference type="GO" id="GO:0006487">
    <property type="term" value="P:protein N-linked glycosylation"/>
    <property type="evidence" value="ECO:0007669"/>
    <property type="project" value="TreeGrafter"/>
</dbReference>
<comment type="catalytic activity">
    <reaction evidence="11">
        <text>an alpha-D-Man-(1-&gt;2)-alpha-D-Man-(1-&gt;2)-alpha-D-Man-(1-&gt;3)-[alpha-D-Man-(1-&gt;2)-alpha-D-Man-(1-&gt;3)-alpha-D-Man-(1-&gt;6)]-beta-D-Man-(1-&gt;4)-beta-D-GlcNAc-(1-&gt;4)-alpha-D-GlcNAc-diphospho-di-trans,poly-cis-dolichol + a di-trans,poly-cis-dolichyl beta-D-mannosyl phosphate = an alpha-D-Man-(1-&gt;2)-alpha-D-Man-(1-&gt;2)-alpha-D-Man-(1-&gt;3)-[alpha-D-Man-(1-&gt;2)-alpha-D-Man-(1-&gt;3)-[alpha-D-Man-(1-&gt;6)]-alpha-D-Man-(1-&gt;6)]-beta-D-Man-(1-&gt;4)-beta-D-GlcNAc-(1-&gt;4)-alpha-D-GlcNAc-diphospho-di-trans,poly-cis-dolichol + a di-trans,poly-cis-dolichyl phosphate + H(+)</text>
        <dbReference type="Rhea" id="RHEA:29535"/>
        <dbReference type="Rhea" id="RHEA-COMP:19498"/>
        <dbReference type="Rhea" id="RHEA-COMP:19501"/>
        <dbReference type="Rhea" id="RHEA-COMP:19518"/>
        <dbReference type="Rhea" id="RHEA-COMP:19519"/>
        <dbReference type="ChEBI" id="CHEBI:15378"/>
        <dbReference type="ChEBI" id="CHEBI:57683"/>
        <dbReference type="ChEBI" id="CHEBI:58211"/>
        <dbReference type="ChEBI" id="CHEBI:132517"/>
        <dbReference type="ChEBI" id="CHEBI:132519"/>
        <dbReference type="EC" id="2.4.1.260"/>
    </reaction>
    <physiologicalReaction direction="left-to-right" evidence="11">
        <dbReference type="Rhea" id="RHEA:29536"/>
    </physiologicalReaction>
</comment>
<dbReference type="GeneID" id="18819232"/>
<feature type="transmembrane region" description="Helical" evidence="12">
    <location>
        <begin position="98"/>
        <end position="116"/>
    </location>
</feature>
<comment type="subcellular location">
    <subcellularLocation>
        <location evidence="1 12">Endoplasmic reticulum membrane</location>
        <topology evidence="1 12">Multi-pass membrane protein</topology>
    </subcellularLocation>
</comment>
<dbReference type="GO" id="GO:0005789">
    <property type="term" value="C:endoplasmic reticulum membrane"/>
    <property type="evidence" value="ECO:0007669"/>
    <property type="project" value="UniProtKB-SubCell"/>
</dbReference>
<dbReference type="GO" id="GO:0052917">
    <property type="term" value="F:dol-P-Man:Man(7)GlcNAc(2)-PP-Dol alpha-1,6-mannosyltransferase activity"/>
    <property type="evidence" value="ECO:0007669"/>
    <property type="project" value="UniProtKB-EC"/>
</dbReference>
<reference evidence="14" key="1">
    <citation type="submission" date="2011-04" db="EMBL/GenBank/DDBJ databases">
        <title>Evolution of plant cell wall degrading machinery underlies the functional diversity of forest fungi.</title>
        <authorList>
            <consortium name="US DOE Joint Genome Institute (JGI-PGF)"/>
            <person name="Eastwood D.C."/>
            <person name="Floudas D."/>
            <person name="Binder M."/>
            <person name="Majcherczyk A."/>
            <person name="Schneider P."/>
            <person name="Aerts A."/>
            <person name="Asiegbu F.O."/>
            <person name="Baker S.E."/>
            <person name="Barry K."/>
            <person name="Bendiksby M."/>
            <person name="Blumentritt M."/>
            <person name="Coutinho P.M."/>
            <person name="Cullen D."/>
            <person name="Cullen D."/>
            <person name="Gathman A."/>
            <person name="Goodell B."/>
            <person name="Henrissat B."/>
            <person name="Ihrmark K."/>
            <person name="Kauserud H."/>
            <person name="Kohler A."/>
            <person name="LaButti K."/>
            <person name="Lapidus A."/>
            <person name="Lavin J.L."/>
            <person name="Lee Y.-H."/>
            <person name="Lindquist E."/>
            <person name="Lilly W."/>
            <person name="Lucas S."/>
            <person name="Morin E."/>
            <person name="Murat C."/>
            <person name="Oguiza J.A."/>
            <person name="Park J."/>
            <person name="Pisabarro A.G."/>
            <person name="Riley R."/>
            <person name="Rosling A."/>
            <person name="Salamov A."/>
            <person name="Schmidt O."/>
            <person name="Schmutz J."/>
            <person name="Skrede I."/>
            <person name="Stenlid J."/>
            <person name="Wiebenga A."/>
            <person name="Xie X."/>
            <person name="Kues U."/>
            <person name="Hibbett D.S."/>
            <person name="Hoffmeister D."/>
            <person name="Hogberg N."/>
            <person name="Martin F."/>
            <person name="Grigoriev I.V."/>
            <person name="Watkinson S.C."/>
        </authorList>
    </citation>
    <scope>NUCLEOTIDE SEQUENCE</scope>
    <source>
        <strain evidence="14">S7.9</strain>
    </source>
</reference>
<dbReference type="UniPathway" id="UPA00378"/>
<dbReference type="EMBL" id="GL945434">
    <property type="protein sequence ID" value="EGO24330.1"/>
    <property type="molecule type" value="Genomic_DNA"/>
</dbReference>
<feature type="transmembrane region" description="Helical" evidence="12">
    <location>
        <begin position="241"/>
        <end position="259"/>
    </location>
</feature>
<evidence type="ECO:0000256" key="2">
    <source>
        <dbReference type="ARBA" id="ARBA00004922"/>
    </source>
</evidence>
<dbReference type="RefSeq" id="XP_007318349.1">
    <property type="nucleotide sequence ID" value="XM_007318287.1"/>
</dbReference>
<keyword evidence="6 12" id="KW-0812">Transmembrane</keyword>
<evidence type="ECO:0000256" key="12">
    <source>
        <dbReference type="RuleBase" id="RU363075"/>
    </source>
</evidence>
<evidence type="ECO:0000256" key="1">
    <source>
        <dbReference type="ARBA" id="ARBA00004477"/>
    </source>
</evidence>
<proteinExistence type="inferred from homology"/>
<evidence type="ECO:0000256" key="4">
    <source>
        <dbReference type="ARBA" id="ARBA00022676"/>
    </source>
</evidence>
<dbReference type="InterPro" id="IPR005599">
    <property type="entry name" value="GPI_mannosylTrfase"/>
</dbReference>
<comment type="function">
    <text evidence="10">Mannosyltransferase that operates in the biosynthetic pathway of dolichol-linked oligosaccharides, the glycan precursors employed in protein asparagine (N)-glycosylation. The assembly of dolichol-linked oligosaccharides begins on the cytosolic side of the endoplasmic reticulum membrane and finishes in its lumen. The sequential addition of sugars to dolichol pyrophosphate produces dolichol-linked oligosaccharides containing fourteen sugars, including two GlcNAcs, nine mannoses and three glucoses. Once assembled, the oligosaccharide is transferred from the lipid to nascent proteins by oligosaccharyltransferases. In the lumen of the endoplasmic reticulum, adds the eighth mannose residue in an alpha-1,6 linkage onto Man(7)GlcNAc(2)-PP-dolichol to produce Man(8)GlcNAc(2)-PP-dolichol.</text>
</comment>
<evidence type="ECO:0000256" key="9">
    <source>
        <dbReference type="ARBA" id="ARBA00023136"/>
    </source>
</evidence>
<evidence type="ECO:0000256" key="3">
    <source>
        <dbReference type="ARBA" id="ARBA00007063"/>
    </source>
</evidence>
<feature type="transmembrane region" description="Helical" evidence="12">
    <location>
        <begin position="320"/>
        <end position="335"/>
    </location>
</feature>
<evidence type="ECO:0000256" key="11">
    <source>
        <dbReference type="ARBA" id="ARBA00048899"/>
    </source>
</evidence>
<dbReference type="Pfam" id="PF03901">
    <property type="entry name" value="Glyco_transf_22"/>
    <property type="match status" value="1"/>
</dbReference>
<dbReference type="PANTHER" id="PTHR22760:SF1">
    <property type="entry name" value="DOL-P-MAN:MAN(7)GLCNAC(2)-PP-DOL ALPHA-1,6-MANNOSYLTRANSFERASE"/>
    <property type="match status" value="1"/>
</dbReference>
<comment type="similarity">
    <text evidence="3 12">Belongs to the glycosyltransferase 22 family.</text>
</comment>
<feature type="signal peptide" evidence="13">
    <location>
        <begin position="1"/>
        <end position="19"/>
    </location>
</feature>
<sequence>MSFALDLLLLATGWTHVWLAPYTKVEESFNLHATHDVLSYGVAPDALHNYDHFVFSGVVPRTFIGSLILAWLSTPILHIASAFGFITSKLDIQIAVRLVLSSLNAFGLILLRRAVFKRFGRPTGLLFVLLTCSQSHVPFWMGRTLPNMFALFPVNLAFFLLNNRASNSLKPSTLSVHAAFSILTFTAVVFRSEVAILLAPLALQSLFLQHTRFLSLIKVGIISAIASIGTSMEPDYIFRSILNILLFVALTVLVDSYFWDQWPLWPEFNGLYFNVFQGKSAEWGVSPAHAYFSSHLPKLLLGSLPLSALGALLDARIRSLLIPCLAFIALISALGHKEWRFIVYAVPVFNIAAARGARWMVSRRKGRFFGRLLFLGATGIIAANLLVTVMYTRVSAANYPGGSALAVFNKRYADWEHVHVHISNLAAQTGASLFLQDHSPPHIALAHSASAPHHWVYNKTESLSPKAITASSQITHVIAEAGPESQKGYLKTGKWDIAFSIEGFSGWRFNLPWRGWRVNNKAKIYEWVSQGLGSVMEMDTREELWVLERT</sequence>
<evidence type="ECO:0000256" key="6">
    <source>
        <dbReference type="ARBA" id="ARBA00022692"/>
    </source>
</evidence>
<comment type="pathway">
    <text evidence="2">Protein modification; protein glycosylation.</text>
</comment>
<feature type="chain" id="PRO_5003376346" description="Mannosyltransferase" evidence="13">
    <location>
        <begin position="20"/>
        <end position="550"/>
    </location>
</feature>
<dbReference type="KEGG" id="sla:SERLADRAFT_467450"/>